<evidence type="ECO:0000256" key="7">
    <source>
        <dbReference type="ARBA" id="ARBA00022679"/>
    </source>
</evidence>
<dbReference type="AlphaFoldDB" id="A0A8R7QN40"/>
<keyword evidence="9" id="KW-0732">Signal</keyword>
<evidence type="ECO:0000256" key="17">
    <source>
        <dbReference type="ARBA" id="ARBA00023180"/>
    </source>
</evidence>
<keyword evidence="4" id="KW-0723">Serine/threonine-protein kinase</keyword>
<dbReference type="FunFam" id="1.10.510.10:FF:000358">
    <property type="entry name" value="Putative leucine-rich repeat receptor-like serine/threonine-protein kinase"/>
    <property type="match status" value="1"/>
</dbReference>
<dbReference type="Gene3D" id="1.10.510.10">
    <property type="entry name" value="Transferase(Phosphotransferase) domain 1"/>
    <property type="match status" value="1"/>
</dbReference>
<dbReference type="Proteomes" id="UP000015106">
    <property type="component" value="Chromosome 6"/>
</dbReference>
<evidence type="ECO:0000256" key="3">
    <source>
        <dbReference type="ARBA" id="ARBA00022475"/>
    </source>
</evidence>
<keyword evidence="8" id="KW-0812">Transmembrane</keyword>
<dbReference type="EC" id="2.7.11.1" evidence="2"/>
<organism evidence="21 22">
    <name type="scientific">Triticum urartu</name>
    <name type="common">Red wild einkorn</name>
    <name type="synonym">Crithodium urartu</name>
    <dbReference type="NCBI Taxonomy" id="4572"/>
    <lineage>
        <taxon>Eukaryota</taxon>
        <taxon>Viridiplantae</taxon>
        <taxon>Streptophyta</taxon>
        <taxon>Embryophyta</taxon>
        <taxon>Tracheophyta</taxon>
        <taxon>Spermatophyta</taxon>
        <taxon>Magnoliopsida</taxon>
        <taxon>Liliopsida</taxon>
        <taxon>Poales</taxon>
        <taxon>Poaceae</taxon>
        <taxon>BOP clade</taxon>
        <taxon>Pooideae</taxon>
        <taxon>Triticodae</taxon>
        <taxon>Triticeae</taxon>
        <taxon>Triticinae</taxon>
        <taxon>Triticum</taxon>
    </lineage>
</organism>
<dbReference type="EnsemblPlants" id="TuG1812G0600004301.01.T01">
    <property type="protein sequence ID" value="TuG1812G0600004301.01.T01"/>
    <property type="gene ID" value="TuG1812G0600004301.01"/>
</dbReference>
<evidence type="ECO:0000256" key="19">
    <source>
        <dbReference type="ARBA" id="ARBA00048679"/>
    </source>
</evidence>
<comment type="catalytic activity">
    <reaction evidence="18">
        <text>L-threonyl-[protein] + ATP = O-phospho-L-threonyl-[protein] + ADP + H(+)</text>
        <dbReference type="Rhea" id="RHEA:46608"/>
        <dbReference type="Rhea" id="RHEA-COMP:11060"/>
        <dbReference type="Rhea" id="RHEA-COMP:11605"/>
        <dbReference type="ChEBI" id="CHEBI:15378"/>
        <dbReference type="ChEBI" id="CHEBI:30013"/>
        <dbReference type="ChEBI" id="CHEBI:30616"/>
        <dbReference type="ChEBI" id="CHEBI:61977"/>
        <dbReference type="ChEBI" id="CHEBI:456216"/>
        <dbReference type="EC" id="2.7.11.1"/>
    </reaction>
</comment>
<comment type="catalytic activity">
    <reaction evidence="19">
        <text>L-seryl-[protein] + ATP = O-phospho-L-seryl-[protein] + ADP + H(+)</text>
        <dbReference type="Rhea" id="RHEA:17989"/>
        <dbReference type="Rhea" id="RHEA-COMP:9863"/>
        <dbReference type="Rhea" id="RHEA-COMP:11604"/>
        <dbReference type="ChEBI" id="CHEBI:15378"/>
        <dbReference type="ChEBI" id="CHEBI:29999"/>
        <dbReference type="ChEBI" id="CHEBI:30616"/>
        <dbReference type="ChEBI" id="CHEBI:83421"/>
        <dbReference type="ChEBI" id="CHEBI:456216"/>
        <dbReference type="EC" id="2.7.11.1"/>
    </reaction>
</comment>
<evidence type="ECO:0000313" key="21">
    <source>
        <dbReference type="EnsemblPlants" id="TuG1812G0500005244.01.T01"/>
    </source>
</evidence>
<evidence type="ECO:0000256" key="16">
    <source>
        <dbReference type="ARBA" id="ARBA00023170"/>
    </source>
</evidence>
<evidence type="ECO:0000256" key="14">
    <source>
        <dbReference type="ARBA" id="ARBA00022989"/>
    </source>
</evidence>
<keyword evidence="10" id="KW-0677">Repeat</keyword>
<evidence type="ECO:0000256" key="8">
    <source>
        <dbReference type="ARBA" id="ARBA00022692"/>
    </source>
</evidence>
<accession>A0A8R7QN40</accession>
<evidence type="ECO:0000256" key="5">
    <source>
        <dbReference type="ARBA" id="ARBA00022553"/>
    </source>
</evidence>
<keyword evidence="22" id="KW-1185">Reference proteome</keyword>
<dbReference type="Proteomes" id="UP000015106">
    <property type="component" value="Chromosome 5"/>
</dbReference>
<dbReference type="InterPro" id="IPR011009">
    <property type="entry name" value="Kinase-like_dom_sf"/>
</dbReference>
<reference evidence="21" key="2">
    <citation type="submission" date="2018-03" db="EMBL/GenBank/DDBJ databases">
        <title>The Triticum urartu genome reveals the dynamic nature of wheat genome evolution.</title>
        <authorList>
            <person name="Ling H."/>
            <person name="Ma B."/>
            <person name="Shi X."/>
            <person name="Liu H."/>
            <person name="Dong L."/>
            <person name="Sun H."/>
            <person name="Cao Y."/>
            <person name="Gao Q."/>
            <person name="Zheng S."/>
            <person name="Li Y."/>
            <person name="Yu Y."/>
            <person name="Du H."/>
            <person name="Qi M."/>
            <person name="Li Y."/>
            <person name="Yu H."/>
            <person name="Cui Y."/>
            <person name="Wang N."/>
            <person name="Chen C."/>
            <person name="Wu H."/>
            <person name="Zhao Y."/>
            <person name="Zhang J."/>
            <person name="Li Y."/>
            <person name="Zhou W."/>
            <person name="Zhang B."/>
            <person name="Hu W."/>
            <person name="Eijk M."/>
            <person name="Tang J."/>
            <person name="Witsenboer H."/>
            <person name="Zhao S."/>
            <person name="Li Z."/>
            <person name="Zhang A."/>
            <person name="Wang D."/>
            <person name="Liang C."/>
        </authorList>
    </citation>
    <scope>NUCLEOTIDE SEQUENCE [LARGE SCALE GENOMIC DNA]</scope>
    <source>
        <strain evidence="21">cv. G1812</strain>
    </source>
</reference>
<evidence type="ECO:0000256" key="11">
    <source>
        <dbReference type="ARBA" id="ARBA00022741"/>
    </source>
</evidence>
<keyword evidence="12" id="KW-0418">Kinase</keyword>
<keyword evidence="16" id="KW-0675">Receptor</keyword>
<name>A0A8R7QN40_TRIUA</name>
<evidence type="ECO:0000256" key="12">
    <source>
        <dbReference type="ARBA" id="ARBA00022777"/>
    </source>
</evidence>
<comment type="subcellular location">
    <subcellularLocation>
        <location evidence="1">Cell membrane</location>
        <topology evidence="1">Single-pass membrane protein</topology>
    </subcellularLocation>
</comment>
<dbReference type="Gramene" id="TuG1812G0600004301.01.T01">
    <property type="protein sequence ID" value="TuG1812G0600004301.01.T01"/>
    <property type="gene ID" value="TuG1812G0600004301.01"/>
</dbReference>
<dbReference type="PROSITE" id="PS50011">
    <property type="entry name" value="PROTEIN_KINASE_DOM"/>
    <property type="match status" value="1"/>
</dbReference>
<sequence length="221" mass="24348">MPNGSLGEWLHPNSNHQPEARHLSLAQRLIILLDVAYALDYLHCSGGTPIVHCDLKPSNVLLDSDMVAHVGDFGLSRILAEGCSYFQPSTNSMGFRGTIGYAPPEYGAGNMVSTHGDIYSYGILILEMVTGRRPTDDMFDQGLSLHKYVEVAFDNRAMDIADPELVKEVEHVPTTTDNPTNQRKVDTLISLFKLGIFCSEEIPSSRISTKDIVNELRAIKG</sequence>
<dbReference type="PROSITE" id="PS00108">
    <property type="entry name" value="PROTEIN_KINASE_ST"/>
    <property type="match status" value="1"/>
</dbReference>
<evidence type="ECO:0000256" key="9">
    <source>
        <dbReference type="ARBA" id="ARBA00022729"/>
    </source>
</evidence>
<dbReference type="InterPro" id="IPR051564">
    <property type="entry name" value="LRR_receptor-like_kinase"/>
</dbReference>
<evidence type="ECO:0000256" key="18">
    <source>
        <dbReference type="ARBA" id="ARBA00047899"/>
    </source>
</evidence>
<dbReference type="GO" id="GO:0005524">
    <property type="term" value="F:ATP binding"/>
    <property type="evidence" value="ECO:0007669"/>
    <property type="project" value="UniProtKB-KW"/>
</dbReference>
<evidence type="ECO:0000256" key="10">
    <source>
        <dbReference type="ARBA" id="ARBA00022737"/>
    </source>
</evidence>
<feature type="domain" description="Protein kinase" evidence="20">
    <location>
        <begin position="1"/>
        <end position="219"/>
    </location>
</feature>
<dbReference type="PANTHER" id="PTHR48055:SF57">
    <property type="entry name" value="PROTEIN KINASE DOMAIN-CONTAINING PROTEIN"/>
    <property type="match status" value="1"/>
</dbReference>
<reference evidence="21" key="3">
    <citation type="submission" date="2022-06" db="UniProtKB">
        <authorList>
            <consortium name="EnsemblPlants"/>
        </authorList>
    </citation>
    <scope>IDENTIFICATION</scope>
</reference>
<keyword evidence="11" id="KW-0547">Nucleotide-binding</keyword>
<dbReference type="InterPro" id="IPR008271">
    <property type="entry name" value="Ser/Thr_kinase_AS"/>
</dbReference>
<reference evidence="22" key="1">
    <citation type="journal article" date="2013" name="Nature">
        <title>Draft genome of the wheat A-genome progenitor Triticum urartu.</title>
        <authorList>
            <person name="Ling H.Q."/>
            <person name="Zhao S."/>
            <person name="Liu D."/>
            <person name="Wang J."/>
            <person name="Sun H."/>
            <person name="Zhang C."/>
            <person name="Fan H."/>
            <person name="Li D."/>
            <person name="Dong L."/>
            <person name="Tao Y."/>
            <person name="Gao C."/>
            <person name="Wu H."/>
            <person name="Li Y."/>
            <person name="Cui Y."/>
            <person name="Guo X."/>
            <person name="Zheng S."/>
            <person name="Wang B."/>
            <person name="Yu K."/>
            <person name="Liang Q."/>
            <person name="Yang W."/>
            <person name="Lou X."/>
            <person name="Chen J."/>
            <person name="Feng M."/>
            <person name="Jian J."/>
            <person name="Zhang X."/>
            <person name="Luo G."/>
            <person name="Jiang Y."/>
            <person name="Liu J."/>
            <person name="Wang Z."/>
            <person name="Sha Y."/>
            <person name="Zhang B."/>
            <person name="Wu H."/>
            <person name="Tang D."/>
            <person name="Shen Q."/>
            <person name="Xue P."/>
            <person name="Zou S."/>
            <person name="Wang X."/>
            <person name="Liu X."/>
            <person name="Wang F."/>
            <person name="Yang Y."/>
            <person name="An X."/>
            <person name="Dong Z."/>
            <person name="Zhang K."/>
            <person name="Zhang X."/>
            <person name="Luo M.C."/>
            <person name="Dvorak J."/>
            <person name="Tong Y."/>
            <person name="Wang J."/>
            <person name="Yang H."/>
            <person name="Li Z."/>
            <person name="Wang D."/>
            <person name="Zhang A."/>
            <person name="Wang J."/>
        </authorList>
    </citation>
    <scope>NUCLEOTIDE SEQUENCE</scope>
    <source>
        <strain evidence="22">cv. G1812</strain>
    </source>
</reference>
<evidence type="ECO:0000256" key="4">
    <source>
        <dbReference type="ARBA" id="ARBA00022527"/>
    </source>
</evidence>
<keyword evidence="13" id="KW-0067">ATP-binding</keyword>
<evidence type="ECO:0000256" key="15">
    <source>
        <dbReference type="ARBA" id="ARBA00023136"/>
    </source>
</evidence>
<keyword evidence="14" id="KW-1133">Transmembrane helix</keyword>
<keyword evidence="6" id="KW-0433">Leucine-rich repeat</keyword>
<evidence type="ECO:0000256" key="13">
    <source>
        <dbReference type="ARBA" id="ARBA00022840"/>
    </source>
</evidence>
<keyword evidence="17" id="KW-0325">Glycoprotein</keyword>
<keyword evidence="7" id="KW-0808">Transferase</keyword>
<keyword evidence="15" id="KW-0472">Membrane</keyword>
<dbReference type="GO" id="GO:0004674">
    <property type="term" value="F:protein serine/threonine kinase activity"/>
    <property type="evidence" value="ECO:0007669"/>
    <property type="project" value="UniProtKB-KW"/>
</dbReference>
<keyword evidence="3" id="KW-1003">Cell membrane</keyword>
<dbReference type="InterPro" id="IPR000719">
    <property type="entry name" value="Prot_kinase_dom"/>
</dbReference>
<dbReference type="PANTHER" id="PTHR48055">
    <property type="entry name" value="LEUCINE-RICH REPEAT RECEPTOR PROTEIN KINASE EMS1"/>
    <property type="match status" value="1"/>
</dbReference>
<protein>
    <recommendedName>
        <fullName evidence="2">non-specific serine/threonine protein kinase</fullName>
        <ecNumber evidence="2">2.7.11.1</ecNumber>
    </recommendedName>
</protein>
<evidence type="ECO:0000256" key="2">
    <source>
        <dbReference type="ARBA" id="ARBA00012513"/>
    </source>
</evidence>
<dbReference type="SMART" id="SM00220">
    <property type="entry name" value="S_TKc"/>
    <property type="match status" value="1"/>
</dbReference>
<evidence type="ECO:0000256" key="6">
    <source>
        <dbReference type="ARBA" id="ARBA00022614"/>
    </source>
</evidence>
<dbReference type="EnsemblPlants" id="TuG1812G0500005244.01.T01">
    <property type="protein sequence ID" value="TuG1812G0500005244.01.T01"/>
    <property type="gene ID" value="TuG1812G0500005244.01"/>
</dbReference>
<dbReference type="Pfam" id="PF00069">
    <property type="entry name" value="Pkinase"/>
    <property type="match status" value="1"/>
</dbReference>
<keyword evidence="5" id="KW-0597">Phosphoprotein</keyword>
<dbReference type="GO" id="GO:0005886">
    <property type="term" value="C:plasma membrane"/>
    <property type="evidence" value="ECO:0007669"/>
    <property type="project" value="UniProtKB-SubCell"/>
</dbReference>
<dbReference type="SUPFAM" id="SSF56112">
    <property type="entry name" value="Protein kinase-like (PK-like)"/>
    <property type="match status" value="1"/>
</dbReference>
<evidence type="ECO:0000313" key="22">
    <source>
        <dbReference type="Proteomes" id="UP000015106"/>
    </source>
</evidence>
<proteinExistence type="predicted"/>
<evidence type="ECO:0000259" key="20">
    <source>
        <dbReference type="PROSITE" id="PS50011"/>
    </source>
</evidence>
<evidence type="ECO:0000256" key="1">
    <source>
        <dbReference type="ARBA" id="ARBA00004162"/>
    </source>
</evidence>
<dbReference type="Gramene" id="TuG1812G0500005244.01.T01">
    <property type="protein sequence ID" value="TuG1812G0500005244.01.T01"/>
    <property type="gene ID" value="TuG1812G0500005244.01"/>
</dbReference>